<protein>
    <recommendedName>
        <fullName evidence="3 7">Deoxyribose-phosphate aldolase</fullName>
        <ecNumber evidence="3 7">4.1.2.4</ecNumber>
    </recommendedName>
</protein>
<dbReference type="PANTHER" id="PTHR10889">
    <property type="entry name" value="DEOXYRIBOSE-PHOSPHATE ALDOLASE"/>
    <property type="match status" value="1"/>
</dbReference>
<dbReference type="InterPro" id="IPR002915">
    <property type="entry name" value="DeoC/FbaB/LacD_aldolase"/>
</dbReference>
<evidence type="ECO:0000256" key="2">
    <source>
        <dbReference type="ARBA" id="ARBA00009473"/>
    </source>
</evidence>
<organism evidence="8 9">
    <name type="scientific">Undibacterium umbellatum</name>
    <dbReference type="NCBI Taxonomy" id="2762300"/>
    <lineage>
        <taxon>Bacteria</taxon>
        <taxon>Pseudomonadati</taxon>
        <taxon>Pseudomonadota</taxon>
        <taxon>Betaproteobacteria</taxon>
        <taxon>Burkholderiales</taxon>
        <taxon>Oxalobacteraceae</taxon>
        <taxon>Undibacterium</taxon>
    </lineage>
</organism>
<evidence type="ECO:0000256" key="3">
    <source>
        <dbReference type="ARBA" id="ARBA00012515"/>
    </source>
</evidence>
<dbReference type="InterPro" id="IPR013785">
    <property type="entry name" value="Aldolase_TIM"/>
</dbReference>
<evidence type="ECO:0000256" key="6">
    <source>
        <dbReference type="ARBA" id="ARBA00048791"/>
    </source>
</evidence>
<keyword evidence="4 8" id="KW-0456">Lyase</keyword>
<sequence length="260" mass="27093">MSSTPDTALKQAASRALRLMDLTSLNEDDSREKITALCNAASSEQGQVAALCIYPRFIPHAKKILLEFGTPAIKVATVVNFPYGEADVEVAVAETRAAIAYGADEVDLVFPYAALMAGDTSTGAEMVRACKTACGDKLLKVIIESGELKTDAFIRAASLIAITAGADFIKTSTGKVAVNATLAAAETMLTVIKETGGHCGFKAAGGVRTAAEAAAYLALADNIMGPDWVSPAHFRFGASSLLSNLQACLRDVPAQIKAGY</sequence>
<evidence type="ECO:0000256" key="1">
    <source>
        <dbReference type="ARBA" id="ARBA00004816"/>
    </source>
</evidence>
<proteinExistence type="inferred from homology"/>
<dbReference type="NCBIfam" id="TIGR00126">
    <property type="entry name" value="deoC"/>
    <property type="match status" value="1"/>
</dbReference>
<evidence type="ECO:0000256" key="4">
    <source>
        <dbReference type="ARBA" id="ARBA00023239"/>
    </source>
</evidence>
<gene>
    <name evidence="8" type="primary">deoC</name>
    <name evidence="8" type="ORF">H8L47_12185</name>
</gene>
<dbReference type="EMBL" id="JACOFX010000005">
    <property type="protein sequence ID" value="MBC3908316.1"/>
    <property type="molecule type" value="Genomic_DNA"/>
</dbReference>
<evidence type="ECO:0000256" key="5">
    <source>
        <dbReference type="ARBA" id="ARBA00023270"/>
    </source>
</evidence>
<dbReference type="InterPro" id="IPR011343">
    <property type="entry name" value="DeoC"/>
</dbReference>
<dbReference type="PIRSF" id="PIRSF001357">
    <property type="entry name" value="DeoC"/>
    <property type="match status" value="1"/>
</dbReference>
<dbReference type="GO" id="GO:0004139">
    <property type="term" value="F:deoxyribose-phosphate aldolase activity"/>
    <property type="evidence" value="ECO:0007669"/>
    <property type="project" value="UniProtKB-EC"/>
</dbReference>
<dbReference type="Proteomes" id="UP000646911">
    <property type="component" value="Unassembled WGS sequence"/>
</dbReference>
<name>A0ABR6Z971_9BURK</name>
<keyword evidence="9" id="KW-1185">Reference proteome</keyword>
<evidence type="ECO:0000256" key="7">
    <source>
        <dbReference type="NCBIfam" id="TIGR00126"/>
    </source>
</evidence>
<dbReference type="Pfam" id="PF01791">
    <property type="entry name" value="DeoC"/>
    <property type="match status" value="1"/>
</dbReference>
<accession>A0ABR6Z971</accession>
<dbReference type="SUPFAM" id="SSF51569">
    <property type="entry name" value="Aldolase"/>
    <property type="match status" value="1"/>
</dbReference>
<reference evidence="8 9" key="1">
    <citation type="submission" date="2020-08" db="EMBL/GenBank/DDBJ databases">
        <title>Novel species isolated from subtropical streams in China.</title>
        <authorList>
            <person name="Lu H."/>
        </authorList>
    </citation>
    <scope>NUCLEOTIDE SEQUENCE [LARGE SCALE GENOMIC DNA]</scope>
    <source>
        <strain evidence="8 9">NL8W</strain>
    </source>
</reference>
<evidence type="ECO:0000313" key="9">
    <source>
        <dbReference type="Proteomes" id="UP000646911"/>
    </source>
</evidence>
<keyword evidence="5" id="KW-0704">Schiff base</keyword>
<dbReference type="SMART" id="SM01133">
    <property type="entry name" value="DeoC"/>
    <property type="match status" value="1"/>
</dbReference>
<comment type="catalytic activity">
    <reaction evidence="6">
        <text>2-deoxy-D-ribose 5-phosphate = D-glyceraldehyde 3-phosphate + acetaldehyde</text>
        <dbReference type="Rhea" id="RHEA:12821"/>
        <dbReference type="ChEBI" id="CHEBI:15343"/>
        <dbReference type="ChEBI" id="CHEBI:59776"/>
        <dbReference type="ChEBI" id="CHEBI:62877"/>
        <dbReference type="EC" id="4.1.2.4"/>
    </reaction>
</comment>
<comment type="caution">
    <text evidence="8">The sequence shown here is derived from an EMBL/GenBank/DDBJ whole genome shotgun (WGS) entry which is preliminary data.</text>
</comment>
<dbReference type="RefSeq" id="WP_186953871.1">
    <property type="nucleotide sequence ID" value="NZ_JACOFX010000005.1"/>
</dbReference>
<dbReference type="CDD" id="cd00959">
    <property type="entry name" value="DeoC"/>
    <property type="match status" value="1"/>
</dbReference>
<dbReference type="EC" id="4.1.2.4" evidence="3 7"/>
<evidence type="ECO:0000313" key="8">
    <source>
        <dbReference type="EMBL" id="MBC3908316.1"/>
    </source>
</evidence>
<dbReference type="PANTHER" id="PTHR10889:SF3">
    <property type="entry name" value="DEOXYRIBOSE-PHOSPHATE ALDOLASE"/>
    <property type="match status" value="1"/>
</dbReference>
<dbReference type="Gene3D" id="3.20.20.70">
    <property type="entry name" value="Aldolase class I"/>
    <property type="match status" value="1"/>
</dbReference>
<comment type="pathway">
    <text evidence="1">Carbohydrate degradation; 2-deoxy-D-ribose 1-phosphate degradation; D-glyceraldehyde 3-phosphate and acetaldehyde from 2-deoxy-alpha-D-ribose 1-phosphate: step 2/2.</text>
</comment>
<comment type="similarity">
    <text evidence="2">Belongs to the DeoC/FbaB aldolase family. DeoC type 2 subfamily.</text>
</comment>